<organism evidence="1 2">
    <name type="scientific">Trichonephila clavipes</name>
    <name type="common">Golden silk orbweaver</name>
    <name type="synonym">Nephila clavipes</name>
    <dbReference type="NCBI Taxonomy" id="2585209"/>
    <lineage>
        <taxon>Eukaryota</taxon>
        <taxon>Metazoa</taxon>
        <taxon>Ecdysozoa</taxon>
        <taxon>Arthropoda</taxon>
        <taxon>Chelicerata</taxon>
        <taxon>Arachnida</taxon>
        <taxon>Araneae</taxon>
        <taxon>Araneomorphae</taxon>
        <taxon>Entelegynae</taxon>
        <taxon>Araneoidea</taxon>
        <taxon>Nephilidae</taxon>
        <taxon>Trichonephila</taxon>
    </lineage>
</organism>
<evidence type="ECO:0000313" key="2">
    <source>
        <dbReference type="Proteomes" id="UP000887159"/>
    </source>
</evidence>
<dbReference type="AlphaFoldDB" id="A0A8X6WJW0"/>
<dbReference type="Proteomes" id="UP000887159">
    <property type="component" value="Unassembled WGS sequence"/>
</dbReference>
<reference evidence="1" key="1">
    <citation type="submission" date="2020-08" db="EMBL/GenBank/DDBJ databases">
        <title>Multicomponent nature underlies the extraordinary mechanical properties of spider dragline silk.</title>
        <authorList>
            <person name="Kono N."/>
            <person name="Nakamura H."/>
            <person name="Mori M."/>
            <person name="Yoshida Y."/>
            <person name="Ohtoshi R."/>
            <person name="Malay A.D."/>
            <person name="Moran D.A.P."/>
            <person name="Tomita M."/>
            <person name="Numata K."/>
            <person name="Arakawa K."/>
        </authorList>
    </citation>
    <scope>NUCLEOTIDE SEQUENCE</scope>
</reference>
<protein>
    <submittedName>
        <fullName evidence="1">Transposable element Tcb2 transposase</fullName>
    </submittedName>
</protein>
<name>A0A8X6WJW0_TRICX</name>
<sequence>MMETRWGARRVARQLGRSDCVVRRYWDQWIQEVSFTRRPGSGRTQQTSRREDHHIVRNARAQPIASSAAIQAQVAPSLVGPVSSRTI</sequence>
<evidence type="ECO:0000313" key="1">
    <source>
        <dbReference type="EMBL" id="GFY36478.1"/>
    </source>
</evidence>
<accession>A0A8X6WJW0</accession>
<proteinExistence type="predicted"/>
<dbReference type="EMBL" id="BMAU01021437">
    <property type="protein sequence ID" value="GFY36478.1"/>
    <property type="molecule type" value="Genomic_DNA"/>
</dbReference>
<gene>
    <name evidence="1" type="primary">NCL1_56037</name>
    <name evidence="1" type="ORF">TNCV_26811</name>
</gene>
<keyword evidence="2" id="KW-1185">Reference proteome</keyword>
<comment type="caution">
    <text evidence="1">The sequence shown here is derived from an EMBL/GenBank/DDBJ whole genome shotgun (WGS) entry which is preliminary data.</text>
</comment>